<dbReference type="PANTHER" id="PTHR35004:SF7">
    <property type="entry name" value="INTEGRASE PROTEIN"/>
    <property type="match status" value="1"/>
</dbReference>
<dbReference type="InterPro" id="IPR036397">
    <property type="entry name" value="RNaseH_sf"/>
</dbReference>
<dbReference type="InterPro" id="IPR047797">
    <property type="entry name" value="ISNCY_transpos"/>
</dbReference>
<reference evidence="1 2" key="1">
    <citation type="journal article" date="2019" name="Science, e1252229">
        <title>Invertible promoters mediate bacterial phase variation, antibiotic resistance, and host adaptation in the gut.</title>
        <authorList>
            <person name="Jiang X."/>
            <person name="Hall A.B."/>
            <person name="Arthur T.D."/>
            <person name="Plichta D.R."/>
            <person name="Covington C.T."/>
            <person name="Poyet M."/>
            <person name="Crothers J."/>
            <person name="Moses P.L."/>
            <person name="Tolonen A.C."/>
            <person name="Vlamakis H."/>
            <person name="Alm E.J."/>
            <person name="Xavier R.J."/>
        </authorList>
    </citation>
    <scope>NUCLEOTIDE SEQUENCE [LARGE SCALE GENOMIC DNA]</scope>
    <source>
        <strain evidence="2">aa_0143</strain>
    </source>
</reference>
<sequence>MKEGKITLSQEQLKTLTVINRFIDKSISRQQAAELLGLSTRQITRLKKGVLTSGAQSLIHKNTGRKPVHSVSDELKEAVLKIYSRPEFSNANFLHFKDILSADFGIQLSYSALSSILKNAGFESPKKKKIRHRTHRRKRKPHPGQLIQIDATPYEWFGGNIKYALHGAIDDATGQVVGLFLTQNECLYGYLETMRQCCSDFGIPQTVYSDNHTIFRSPKTGKLTVDELIAGKTVHLTQFGRSLHELGIDLIFAKTPQAKGRIERLWVTLQSRLPVEFAKRGITTVSEANRFLETEYRELFNQRFAVEPEAESIFVSAAKDLNLDSILCVKHTRKTDAAGTFSFKNRCFQILDEGFPIINARREITVLINPRFGIRVEYGGRIYNTIRYLKPQNKNANTEVPQKVSKTVEPHLQLRHSSDEWKAIWWMEDYNLSLKFLYELFFEKQQSAS</sequence>
<dbReference type="InterPro" id="IPR001584">
    <property type="entry name" value="Integrase_cat-core"/>
</dbReference>
<protein>
    <submittedName>
        <fullName evidence="1">ISNCY family transposase</fullName>
    </submittedName>
</protein>
<dbReference type="PANTHER" id="PTHR35004">
    <property type="entry name" value="TRANSPOSASE RV3428C-RELATED"/>
    <property type="match status" value="1"/>
</dbReference>
<dbReference type="RefSeq" id="WP_044929814.1">
    <property type="nucleotide sequence ID" value="NZ_AP028249.1"/>
</dbReference>
<dbReference type="AlphaFoldDB" id="A0A414U098"/>
<gene>
    <name evidence="1" type="ORF">EAI93_14365</name>
</gene>
<comment type="caution">
    <text evidence="1">The sequence shown here is derived from an EMBL/GenBank/DDBJ whole genome shotgun (WGS) entry which is preliminary data.</text>
</comment>
<dbReference type="SUPFAM" id="SSF53098">
    <property type="entry name" value="Ribonuclease H-like"/>
    <property type="match status" value="1"/>
</dbReference>
<dbReference type="InterPro" id="IPR012337">
    <property type="entry name" value="RNaseH-like_sf"/>
</dbReference>
<dbReference type="NCBIfam" id="NF033594">
    <property type="entry name" value="transpos_ISNCY_2"/>
    <property type="match status" value="1"/>
</dbReference>
<dbReference type="EMBL" id="RCYR01000084">
    <property type="protein sequence ID" value="RYS75159.1"/>
    <property type="molecule type" value="Genomic_DNA"/>
</dbReference>
<dbReference type="Pfam" id="PF00665">
    <property type="entry name" value="rve"/>
    <property type="match status" value="1"/>
</dbReference>
<name>A0A414U098_9FIRM</name>
<organism evidence="1 2">
    <name type="scientific">[Ruminococcus] torques</name>
    <dbReference type="NCBI Taxonomy" id="33039"/>
    <lineage>
        <taxon>Bacteria</taxon>
        <taxon>Bacillati</taxon>
        <taxon>Bacillota</taxon>
        <taxon>Clostridia</taxon>
        <taxon>Lachnospirales</taxon>
        <taxon>Lachnospiraceae</taxon>
        <taxon>Mediterraneibacter</taxon>
    </lineage>
</organism>
<accession>A0A414U098</accession>
<dbReference type="Proteomes" id="UP000292665">
    <property type="component" value="Unassembled WGS sequence"/>
</dbReference>
<dbReference type="Gene3D" id="3.30.420.10">
    <property type="entry name" value="Ribonuclease H-like superfamily/Ribonuclease H"/>
    <property type="match status" value="1"/>
</dbReference>
<proteinExistence type="predicted"/>
<evidence type="ECO:0000313" key="1">
    <source>
        <dbReference type="EMBL" id="RYS75159.1"/>
    </source>
</evidence>
<dbReference type="PROSITE" id="PS50994">
    <property type="entry name" value="INTEGRASE"/>
    <property type="match status" value="1"/>
</dbReference>
<dbReference type="GO" id="GO:0003676">
    <property type="term" value="F:nucleic acid binding"/>
    <property type="evidence" value="ECO:0007669"/>
    <property type="project" value="InterPro"/>
</dbReference>
<evidence type="ECO:0000313" key="2">
    <source>
        <dbReference type="Proteomes" id="UP000292665"/>
    </source>
</evidence>
<dbReference type="GO" id="GO:0015074">
    <property type="term" value="P:DNA integration"/>
    <property type="evidence" value="ECO:0007669"/>
    <property type="project" value="InterPro"/>
</dbReference>